<protein>
    <submittedName>
        <fullName evidence="1">Uncharacterized protein</fullName>
    </submittedName>
</protein>
<comment type="caution">
    <text evidence="1">The sequence shown here is derived from an EMBL/GenBank/DDBJ whole genome shotgun (WGS) entry which is preliminary data.</text>
</comment>
<keyword evidence="2" id="KW-1185">Reference proteome</keyword>
<reference evidence="1" key="1">
    <citation type="journal article" date="2023" name="Mol. Phylogenet. Evol.">
        <title>Genome-scale phylogeny and comparative genomics of the fungal order Sordariales.</title>
        <authorList>
            <person name="Hensen N."/>
            <person name="Bonometti L."/>
            <person name="Westerberg I."/>
            <person name="Brannstrom I.O."/>
            <person name="Guillou S."/>
            <person name="Cros-Aarteil S."/>
            <person name="Calhoun S."/>
            <person name="Haridas S."/>
            <person name="Kuo A."/>
            <person name="Mondo S."/>
            <person name="Pangilinan J."/>
            <person name="Riley R."/>
            <person name="LaButti K."/>
            <person name="Andreopoulos B."/>
            <person name="Lipzen A."/>
            <person name="Chen C."/>
            <person name="Yan M."/>
            <person name="Daum C."/>
            <person name="Ng V."/>
            <person name="Clum A."/>
            <person name="Steindorff A."/>
            <person name="Ohm R.A."/>
            <person name="Martin F."/>
            <person name="Silar P."/>
            <person name="Natvig D.O."/>
            <person name="Lalanne C."/>
            <person name="Gautier V."/>
            <person name="Ament-Velasquez S.L."/>
            <person name="Kruys A."/>
            <person name="Hutchinson M.I."/>
            <person name="Powell A.J."/>
            <person name="Barry K."/>
            <person name="Miller A.N."/>
            <person name="Grigoriev I.V."/>
            <person name="Debuchy R."/>
            <person name="Gladieux P."/>
            <person name="Hiltunen Thoren M."/>
            <person name="Johannesson H."/>
        </authorList>
    </citation>
    <scope>NUCLEOTIDE SEQUENCE</scope>
    <source>
        <strain evidence="1">CBS 232.78</strain>
    </source>
</reference>
<evidence type="ECO:0000313" key="2">
    <source>
        <dbReference type="Proteomes" id="UP001285441"/>
    </source>
</evidence>
<dbReference type="EMBL" id="JAULSW010000009">
    <property type="protein sequence ID" value="KAK3369982.1"/>
    <property type="molecule type" value="Genomic_DNA"/>
</dbReference>
<accession>A0AAE0K5G7</accession>
<reference evidence="1" key="2">
    <citation type="submission" date="2023-06" db="EMBL/GenBank/DDBJ databases">
        <authorList>
            <consortium name="Lawrence Berkeley National Laboratory"/>
            <person name="Haridas S."/>
            <person name="Hensen N."/>
            <person name="Bonometti L."/>
            <person name="Westerberg I."/>
            <person name="Brannstrom I.O."/>
            <person name="Guillou S."/>
            <person name="Cros-Aarteil S."/>
            <person name="Calhoun S."/>
            <person name="Kuo A."/>
            <person name="Mondo S."/>
            <person name="Pangilinan J."/>
            <person name="Riley R."/>
            <person name="LaButti K."/>
            <person name="Andreopoulos B."/>
            <person name="Lipzen A."/>
            <person name="Chen C."/>
            <person name="Yanf M."/>
            <person name="Daum C."/>
            <person name="Ng V."/>
            <person name="Clum A."/>
            <person name="Steindorff A."/>
            <person name="Ohm R."/>
            <person name="Martin F."/>
            <person name="Silar P."/>
            <person name="Natvig D."/>
            <person name="Lalanne C."/>
            <person name="Gautier V."/>
            <person name="Ament-velasquez S.L."/>
            <person name="Kruys A."/>
            <person name="Hutchinson M.I."/>
            <person name="Powell A.J."/>
            <person name="Barry K."/>
            <person name="Miller A.N."/>
            <person name="Grigoriev I.V."/>
            <person name="Debuchy R."/>
            <person name="Gladieux P."/>
            <person name="Thoren M.H."/>
            <person name="Johannesson H."/>
        </authorList>
    </citation>
    <scope>NUCLEOTIDE SEQUENCE</scope>
    <source>
        <strain evidence="1">CBS 232.78</strain>
    </source>
</reference>
<proteinExistence type="predicted"/>
<dbReference type="Proteomes" id="UP001285441">
    <property type="component" value="Unassembled WGS sequence"/>
</dbReference>
<evidence type="ECO:0000313" key="1">
    <source>
        <dbReference type="EMBL" id="KAK3369982.1"/>
    </source>
</evidence>
<name>A0AAE0K5G7_9PEZI</name>
<gene>
    <name evidence="1" type="ORF">B0H63DRAFT_305037</name>
</gene>
<sequence length="70" mass="7647">MTCRGVRTLQPSFLLLPSPSASAGKGAHCGKSPEQIPYHLFVFVLLPFAHSSRREKNRACLIALRGVNRG</sequence>
<organism evidence="1 2">
    <name type="scientific">Podospora didyma</name>
    <dbReference type="NCBI Taxonomy" id="330526"/>
    <lineage>
        <taxon>Eukaryota</taxon>
        <taxon>Fungi</taxon>
        <taxon>Dikarya</taxon>
        <taxon>Ascomycota</taxon>
        <taxon>Pezizomycotina</taxon>
        <taxon>Sordariomycetes</taxon>
        <taxon>Sordariomycetidae</taxon>
        <taxon>Sordariales</taxon>
        <taxon>Podosporaceae</taxon>
        <taxon>Podospora</taxon>
    </lineage>
</organism>
<dbReference type="AlphaFoldDB" id="A0AAE0K5G7"/>